<dbReference type="RefSeq" id="XP_019020416.1">
    <property type="nucleotide sequence ID" value="XM_019163755.1"/>
</dbReference>
<name>A0A1E3NUP7_9ASCO</name>
<dbReference type="GO" id="GO:0016020">
    <property type="term" value="C:membrane"/>
    <property type="evidence" value="ECO:0007669"/>
    <property type="project" value="UniProtKB-SubCell"/>
</dbReference>
<feature type="transmembrane region" description="Helical" evidence="5">
    <location>
        <begin position="171"/>
        <end position="190"/>
    </location>
</feature>
<feature type="transmembrane region" description="Helical" evidence="5">
    <location>
        <begin position="62"/>
        <end position="83"/>
    </location>
</feature>
<organism evidence="6 7">
    <name type="scientific">Pichia membranifaciens NRRL Y-2026</name>
    <dbReference type="NCBI Taxonomy" id="763406"/>
    <lineage>
        <taxon>Eukaryota</taxon>
        <taxon>Fungi</taxon>
        <taxon>Dikarya</taxon>
        <taxon>Ascomycota</taxon>
        <taxon>Saccharomycotina</taxon>
        <taxon>Pichiomycetes</taxon>
        <taxon>Pichiales</taxon>
        <taxon>Pichiaceae</taxon>
        <taxon>Pichia</taxon>
    </lineage>
</organism>
<evidence type="ECO:0000256" key="4">
    <source>
        <dbReference type="ARBA" id="ARBA00023136"/>
    </source>
</evidence>
<dbReference type="PANTHER" id="PTHR12703:SF4">
    <property type="entry name" value="TRANSMEMBRANE PROTEIN 33"/>
    <property type="match status" value="1"/>
</dbReference>
<reference evidence="6 7" key="1">
    <citation type="journal article" date="2016" name="Proc. Natl. Acad. Sci. U.S.A.">
        <title>Comparative genomics of biotechnologically important yeasts.</title>
        <authorList>
            <person name="Riley R."/>
            <person name="Haridas S."/>
            <person name="Wolfe K.H."/>
            <person name="Lopes M.R."/>
            <person name="Hittinger C.T."/>
            <person name="Goeker M."/>
            <person name="Salamov A.A."/>
            <person name="Wisecaver J.H."/>
            <person name="Long T.M."/>
            <person name="Calvey C.H."/>
            <person name="Aerts A.L."/>
            <person name="Barry K.W."/>
            <person name="Choi C."/>
            <person name="Clum A."/>
            <person name="Coughlan A.Y."/>
            <person name="Deshpande S."/>
            <person name="Douglass A.P."/>
            <person name="Hanson S.J."/>
            <person name="Klenk H.-P."/>
            <person name="LaButti K.M."/>
            <person name="Lapidus A."/>
            <person name="Lindquist E.A."/>
            <person name="Lipzen A.M."/>
            <person name="Meier-Kolthoff J.P."/>
            <person name="Ohm R.A."/>
            <person name="Otillar R.P."/>
            <person name="Pangilinan J.L."/>
            <person name="Peng Y."/>
            <person name="Rokas A."/>
            <person name="Rosa C.A."/>
            <person name="Scheuner C."/>
            <person name="Sibirny A.A."/>
            <person name="Slot J.C."/>
            <person name="Stielow J.B."/>
            <person name="Sun H."/>
            <person name="Kurtzman C.P."/>
            <person name="Blackwell M."/>
            <person name="Grigoriev I.V."/>
            <person name="Jeffries T.W."/>
        </authorList>
    </citation>
    <scope>NUCLEOTIDE SEQUENCE [LARGE SCALE GENOMIC DNA]</scope>
    <source>
        <strain evidence="6 7">NRRL Y-2026</strain>
    </source>
</reference>
<evidence type="ECO:0000256" key="3">
    <source>
        <dbReference type="ARBA" id="ARBA00022989"/>
    </source>
</evidence>
<dbReference type="EMBL" id="KV454001">
    <property type="protein sequence ID" value="ODQ49303.1"/>
    <property type="molecule type" value="Genomic_DNA"/>
</dbReference>
<evidence type="ECO:0000256" key="5">
    <source>
        <dbReference type="SAM" id="Phobius"/>
    </source>
</evidence>
<gene>
    <name evidence="6" type="ORF">PICMEDRAFT_70855</name>
</gene>
<sequence length="258" mass="30356">MKSPTTGSIQSLYSGISPKTKSLLAFTLFQDKYQLLWFLSHINTLLGFFMYSAWVFNPEKHFLSVIPWYKLTNYSCILTYTIVIYKRYLCEETFEQNEAGGRILISYILKTENVQLIISAFLWTATNESFFKLVPFAIYSILNISCFLVFEAYPQSHFSVALAPFISYIKNPCLIFSAFVDIFIIGLLLNESYHNNSYYVFFLYIFVWGLKMDNSEASRIAVYKIMKVIDLGFNHKFVPYKITHYWVCFKQRIFRLLQ</sequence>
<evidence type="ECO:0000313" key="7">
    <source>
        <dbReference type="Proteomes" id="UP000094455"/>
    </source>
</evidence>
<dbReference type="OrthoDB" id="5581259at2759"/>
<keyword evidence="7" id="KW-1185">Reference proteome</keyword>
<comment type="subcellular location">
    <subcellularLocation>
        <location evidence="1">Membrane</location>
        <topology evidence="1">Multi-pass membrane protein</topology>
    </subcellularLocation>
</comment>
<dbReference type="AlphaFoldDB" id="A0A1E3NUP7"/>
<protein>
    <submittedName>
        <fullName evidence="6">Uncharacterized protein</fullName>
    </submittedName>
</protein>
<feature type="transmembrane region" description="Helical" evidence="5">
    <location>
        <begin position="130"/>
        <end position="150"/>
    </location>
</feature>
<keyword evidence="2 5" id="KW-0812">Transmembrane</keyword>
<evidence type="ECO:0000256" key="2">
    <source>
        <dbReference type="ARBA" id="ARBA00022692"/>
    </source>
</evidence>
<dbReference type="PANTHER" id="PTHR12703">
    <property type="entry name" value="TRANSMEMBRANE PROTEIN 33"/>
    <property type="match status" value="1"/>
</dbReference>
<proteinExistence type="predicted"/>
<evidence type="ECO:0000313" key="6">
    <source>
        <dbReference type="EMBL" id="ODQ49303.1"/>
    </source>
</evidence>
<dbReference type="Proteomes" id="UP000094455">
    <property type="component" value="Unassembled WGS sequence"/>
</dbReference>
<keyword evidence="3 5" id="KW-1133">Transmembrane helix</keyword>
<evidence type="ECO:0000256" key="1">
    <source>
        <dbReference type="ARBA" id="ARBA00004141"/>
    </source>
</evidence>
<keyword evidence="4 5" id="KW-0472">Membrane</keyword>
<accession>A0A1E3NUP7</accession>
<dbReference type="GO" id="GO:0061024">
    <property type="term" value="P:membrane organization"/>
    <property type="evidence" value="ECO:0007669"/>
    <property type="project" value="TreeGrafter"/>
</dbReference>
<feature type="transmembrane region" description="Helical" evidence="5">
    <location>
        <begin position="35"/>
        <end position="56"/>
    </location>
</feature>
<dbReference type="GO" id="GO:0071786">
    <property type="term" value="P:endoplasmic reticulum tubular network organization"/>
    <property type="evidence" value="ECO:0007669"/>
    <property type="project" value="TreeGrafter"/>
</dbReference>
<dbReference type="GeneID" id="30180442"/>
<dbReference type="GO" id="GO:0005783">
    <property type="term" value="C:endoplasmic reticulum"/>
    <property type="evidence" value="ECO:0007669"/>
    <property type="project" value="TreeGrafter"/>
</dbReference>
<dbReference type="InterPro" id="IPR051645">
    <property type="entry name" value="PER33/POM33_regulator"/>
</dbReference>